<reference evidence="1" key="1">
    <citation type="submission" date="2009-07" db="EMBL/GenBank/DDBJ databases">
        <authorList>
            <person name="Koepke M."/>
            <person name="Hujer S."/>
            <person name="Held C."/>
            <person name="Wiezer A."/>
            <person name="Liesegang H."/>
            <person name="Ehrenreich A."/>
            <person name="Gottschalk G."/>
            <person name="Duerre P."/>
        </authorList>
    </citation>
    <scope>NUCLEOTIDE SEQUENCE</scope>
    <source>
        <strain evidence="1">DSM 13528</strain>
    </source>
</reference>
<dbReference type="Proteomes" id="UP000077020">
    <property type="component" value="Unassembled WGS sequence"/>
</dbReference>
<organism evidence="1 3">
    <name type="scientific">Clostridium ljungdahlii (strain ATCC 55383 / DSM 13528 / PETC)</name>
    <dbReference type="NCBI Taxonomy" id="748727"/>
    <lineage>
        <taxon>Bacteria</taxon>
        <taxon>Bacillati</taxon>
        <taxon>Bacillota</taxon>
        <taxon>Clostridia</taxon>
        <taxon>Eubacteriales</taxon>
        <taxon>Clostridiaceae</taxon>
        <taxon>Clostridium</taxon>
    </lineage>
</organism>
<evidence type="ECO:0000313" key="1">
    <source>
        <dbReference type="EMBL" id="ADK16158.1"/>
    </source>
</evidence>
<evidence type="ECO:0000313" key="3">
    <source>
        <dbReference type="Proteomes" id="UP000001656"/>
    </source>
</evidence>
<dbReference type="RefSeq" id="WP_013239741.1">
    <property type="nucleotide sequence ID" value="NC_014328.1"/>
</dbReference>
<dbReference type="KEGG" id="clj:CLJU_c31100"/>
<evidence type="ECO:0000313" key="4">
    <source>
        <dbReference type="Proteomes" id="UP000077020"/>
    </source>
</evidence>
<dbReference type="HOGENOM" id="CLU_1109888_0_0_9"/>
<dbReference type="STRING" id="748727.CLJU_c31100"/>
<evidence type="ECO:0000313" key="2">
    <source>
        <dbReference type="EMBL" id="OAA89974.1"/>
    </source>
</evidence>
<name>D8GQ67_CLOLD</name>
<reference evidence="1 3" key="2">
    <citation type="journal article" date="2010" name="Proc. Natl. Acad. Sci. U.S.A.">
        <title>Clostridium ljungdahlii represents a microbial production platform based on syngas.</title>
        <authorList>
            <person name="Kopke M."/>
            <person name="Held C."/>
            <person name="Hujer S."/>
            <person name="Liesegang H."/>
            <person name="Wiezer A."/>
            <person name="Wollherr A."/>
            <person name="Ehrenreich A."/>
            <person name="Liebl W."/>
            <person name="Gottschalk G."/>
            <person name="Durre P."/>
        </authorList>
    </citation>
    <scope>NUCLEOTIDE SEQUENCE [LARGE SCALE GENOMIC DNA]</scope>
    <source>
        <strain evidence="3">ATCC 55383 / DSM 13528 / PETC</strain>
        <strain evidence="1">DSM 13528</strain>
    </source>
</reference>
<dbReference type="OrthoDB" id="1938937at2"/>
<dbReference type="AlphaFoldDB" id="D8GQ67"/>
<dbReference type="Proteomes" id="UP000001656">
    <property type="component" value="Chromosome"/>
</dbReference>
<reference evidence="2 4" key="3">
    <citation type="journal article" date="2016" name="Biotechnol. Bioeng.">
        <title>Traits of selected Clostridium strains for syngas fermentation to ethanol.</title>
        <authorList>
            <person name="Martin M.E."/>
            <person name="Richter H."/>
            <person name="Saha S."/>
            <person name="Angenent L.T."/>
        </authorList>
    </citation>
    <scope>NUCLEOTIDE SEQUENCE [LARGE SCALE GENOMIC DNA]</scope>
    <source>
        <strain evidence="2 4">PETC</strain>
    </source>
</reference>
<keyword evidence="4" id="KW-1185">Reference proteome</keyword>
<accession>D8GQ67</accession>
<sequence length="217" mass="24335">MAGTVKPNIVGLGKEVTPTIIGTYGIATATGLFDGAQPDSWVSNGVCYWGSVDYYIELLIPKKCNIWRSGINSFSNMCAPFSIIKKNDSGGYDDVTSLYSQTLTQIGNTQWEKTIINLLPGQYRFVSTGKRIDSEWYLEEVNTNKFLIKQGTQYYSIKNNVLTLLGLPTDDTQKEKWFNDNGVDDLKTALLTPQSDGSKLIDKLDEKFEIRMMKPKD</sequence>
<gene>
    <name evidence="1" type="ordered locus">CLJU_c31100</name>
    <name evidence="2" type="ORF">WX45_01813</name>
</gene>
<dbReference type="EMBL" id="LITS01000001">
    <property type="protein sequence ID" value="OAA89974.1"/>
    <property type="molecule type" value="Genomic_DNA"/>
</dbReference>
<protein>
    <submittedName>
        <fullName evidence="1">Uncharacterized protein</fullName>
    </submittedName>
</protein>
<dbReference type="EMBL" id="CP001666">
    <property type="protein sequence ID" value="ADK16158.1"/>
    <property type="molecule type" value="Genomic_DNA"/>
</dbReference>
<dbReference type="PATRIC" id="fig|748727.19.peg.598"/>
<proteinExistence type="predicted"/>